<dbReference type="PANTHER" id="PTHR43584:SF8">
    <property type="entry name" value="N-ACETYLMURAMATE ALPHA-1-PHOSPHATE URIDYLYLTRANSFERASE"/>
    <property type="match status" value="1"/>
</dbReference>
<evidence type="ECO:0000256" key="1">
    <source>
        <dbReference type="ARBA" id="ARBA00022679"/>
    </source>
</evidence>
<evidence type="ECO:0000256" key="2">
    <source>
        <dbReference type="ARBA" id="ARBA00022695"/>
    </source>
</evidence>
<dbReference type="PANTHER" id="PTHR43584">
    <property type="entry name" value="NUCLEOTIDYL TRANSFERASE"/>
    <property type="match status" value="1"/>
</dbReference>
<accession>A0A2I2MJZ3</accession>
<evidence type="ECO:0000259" key="3">
    <source>
        <dbReference type="Pfam" id="PF00483"/>
    </source>
</evidence>
<dbReference type="Pfam" id="PF00483">
    <property type="entry name" value="NTP_transferase"/>
    <property type="match status" value="1"/>
</dbReference>
<gene>
    <name evidence="4" type="ORF">LFTS_02470</name>
</gene>
<proteinExistence type="predicted"/>
<dbReference type="InterPro" id="IPR005835">
    <property type="entry name" value="NTP_transferase_dom"/>
</dbReference>
<keyword evidence="2 4" id="KW-0548">Nucleotidyltransferase</keyword>
<dbReference type="EMBL" id="LT966316">
    <property type="protein sequence ID" value="SOU93813.1"/>
    <property type="molecule type" value="Genomic_DNA"/>
</dbReference>
<dbReference type="AlphaFoldDB" id="A0A2I2MJZ3"/>
<dbReference type="InterPro" id="IPR050065">
    <property type="entry name" value="GlmU-like"/>
</dbReference>
<keyword evidence="1 4" id="KW-0808">Transferase</keyword>
<feature type="domain" description="Nucleotidyl transferase" evidence="3">
    <location>
        <begin position="11"/>
        <end position="235"/>
    </location>
</feature>
<dbReference type="Gene3D" id="3.90.550.10">
    <property type="entry name" value="Spore Coat Polysaccharide Biosynthesis Protein SpsA, Chain A"/>
    <property type="match status" value="1"/>
</dbReference>
<dbReference type="GO" id="GO:0004475">
    <property type="term" value="F:mannose-1-phosphate guanylyltransferase (GTP) activity"/>
    <property type="evidence" value="ECO:0007669"/>
    <property type="project" value="UniProtKB-EC"/>
</dbReference>
<sequence length="253" mass="27882">MPDGSVKRGGFILMAGEGKRLRGLFPDLPKPIVPVKGMPLAAHILFDMQRLGVRRVIANLHVFPEKIQKRILEVIPAETEIVWSIEDQLLGTGGGILHALPYMNAMETVIIRTCDILTGSDLTGPLREHETGGSPVTLVVSGEGPEGEAGKIWLDQSGEVVFGSPEVAKERLRPVWFVGIHFVCPDVYRLAQGAFSPPFSIIDVYRFLQKRGVRIRGVEIQEGWLDLGTEDGFRQLDRFLSAWPAGIHSVGEQ</sequence>
<dbReference type="SUPFAM" id="SSF53448">
    <property type="entry name" value="Nucleotide-diphospho-sugar transferases"/>
    <property type="match status" value="1"/>
</dbReference>
<reference evidence="4" key="1">
    <citation type="submission" date="2017-12" db="EMBL/GenBank/DDBJ databases">
        <authorList>
            <consortium name="SysMetEx"/>
        </authorList>
    </citation>
    <scope>NUCLEOTIDE SEQUENCE</scope>
    <source>
        <strain evidence="4">Pb_238</strain>
    </source>
</reference>
<dbReference type="OrthoDB" id="9814110at2"/>
<dbReference type="InterPro" id="IPR029044">
    <property type="entry name" value="Nucleotide-diphossugar_trans"/>
</dbReference>
<name>A0A2I2MJZ3_9BACT</name>
<evidence type="ECO:0000313" key="4">
    <source>
        <dbReference type="EMBL" id="SOU93813.1"/>
    </source>
</evidence>
<dbReference type="EC" id="2.7.7.13" evidence="4"/>
<protein>
    <submittedName>
        <fullName evidence="4">Mannose-1-phosphate guanylyltransferase / phosphomannomutase</fullName>
        <ecNumber evidence="4">2.7.7.13</ecNumber>
    </submittedName>
</protein>
<organism evidence="4">
    <name type="scientific">Leptospirillum ferriphilum</name>
    <dbReference type="NCBI Taxonomy" id="178606"/>
    <lineage>
        <taxon>Bacteria</taxon>
        <taxon>Pseudomonadati</taxon>
        <taxon>Nitrospirota</taxon>
        <taxon>Nitrospiria</taxon>
        <taxon>Nitrospirales</taxon>
        <taxon>Nitrospiraceae</taxon>
        <taxon>Leptospirillum</taxon>
    </lineage>
</organism>